<evidence type="ECO:0000256" key="1">
    <source>
        <dbReference type="SAM" id="MobiDB-lite"/>
    </source>
</evidence>
<proteinExistence type="predicted"/>
<organism evidence="2 3">
    <name type="scientific">Photobacterium lutimaris</name>
    <dbReference type="NCBI Taxonomy" id="388278"/>
    <lineage>
        <taxon>Bacteria</taxon>
        <taxon>Pseudomonadati</taxon>
        <taxon>Pseudomonadota</taxon>
        <taxon>Gammaproteobacteria</taxon>
        <taxon>Vibrionales</taxon>
        <taxon>Vibrionaceae</taxon>
        <taxon>Photobacterium</taxon>
    </lineage>
</organism>
<dbReference type="AlphaFoldDB" id="A0A2T3IZL4"/>
<dbReference type="EMBL" id="PYMH01000003">
    <property type="protein sequence ID" value="PSU34142.1"/>
    <property type="molecule type" value="Genomic_DNA"/>
</dbReference>
<dbReference type="OrthoDB" id="9807902at2"/>
<keyword evidence="3" id="KW-1185">Reference proteome</keyword>
<accession>A0A2T3IZL4</accession>
<evidence type="ECO:0000313" key="2">
    <source>
        <dbReference type="EMBL" id="PSU34142.1"/>
    </source>
</evidence>
<dbReference type="Proteomes" id="UP000241222">
    <property type="component" value="Unassembled WGS sequence"/>
</dbReference>
<gene>
    <name evidence="2" type="ORF">C9I99_09105</name>
</gene>
<dbReference type="InterPro" id="IPR008727">
    <property type="entry name" value="PAAR_motif"/>
</dbReference>
<reference evidence="2 3" key="1">
    <citation type="submission" date="2018-03" db="EMBL/GenBank/DDBJ databases">
        <title>Whole genome sequencing of Histamine producing bacteria.</title>
        <authorList>
            <person name="Butler K."/>
        </authorList>
    </citation>
    <scope>NUCLEOTIDE SEQUENCE [LARGE SCALE GENOMIC DNA]</scope>
    <source>
        <strain evidence="2 3">JCM 13586</strain>
    </source>
</reference>
<protein>
    <submittedName>
        <fullName evidence="2">Type VI secretion protein</fullName>
    </submittedName>
</protein>
<dbReference type="RefSeq" id="WP_107348570.1">
    <property type="nucleotide sequence ID" value="NZ_PYMH01000003.1"/>
</dbReference>
<dbReference type="CDD" id="cd14738">
    <property type="entry name" value="PAAR_2"/>
    <property type="match status" value="1"/>
</dbReference>
<name>A0A2T3IZL4_9GAMM</name>
<evidence type="ECO:0000313" key="3">
    <source>
        <dbReference type="Proteomes" id="UP000241222"/>
    </source>
</evidence>
<feature type="region of interest" description="Disordered" evidence="1">
    <location>
        <begin position="72"/>
        <end position="95"/>
    </location>
</feature>
<sequence length="95" mass="9294">MGKPAATISCFHTCPKRTGKIPHVGGPVAAGSGNVFIGGIPAARKGDMAVCIGPPDSIKGGSSTVMINGKPAARMGDATSHNGKIVAGNPTVTIG</sequence>
<dbReference type="Gene3D" id="2.60.200.60">
    <property type="match status" value="2"/>
</dbReference>
<comment type="caution">
    <text evidence="2">The sequence shown here is derived from an EMBL/GenBank/DDBJ whole genome shotgun (WGS) entry which is preliminary data.</text>
</comment>
<dbReference type="Pfam" id="PF05488">
    <property type="entry name" value="PAAR_motif"/>
    <property type="match status" value="1"/>
</dbReference>